<name>A0A4U8V0B7_STECR</name>
<comment type="caution">
    <text evidence="1">The sequence shown here is derived from an EMBL/GenBank/DDBJ whole genome shotgun (WGS) entry which is preliminary data.</text>
</comment>
<gene>
    <name evidence="1" type="ORF">L596_005813</name>
</gene>
<sequence>MHLRRCLTPTREGFVRSALETVNPTAHSHCPEVVFSLAICLCGASEHCQLRSAHRATADGNVRLEHLVLAPPVVTGAHAFSQPNAHRPRIIWTVAAACASACLFRLA</sequence>
<evidence type="ECO:0000313" key="1">
    <source>
        <dbReference type="EMBL" id="TMS39261.1"/>
    </source>
</evidence>
<proteinExistence type="predicted"/>
<evidence type="ECO:0000313" key="2">
    <source>
        <dbReference type="Proteomes" id="UP000298663"/>
    </source>
</evidence>
<dbReference type="EMBL" id="AZBU02000001">
    <property type="protein sequence ID" value="TMS39261.1"/>
    <property type="molecule type" value="Genomic_DNA"/>
</dbReference>
<reference evidence="1 2" key="2">
    <citation type="journal article" date="2019" name="G3 (Bethesda)">
        <title>Hybrid Assembly of the Genome of the Entomopathogenic Nematode Steinernema carpocapsae Identifies the X-Chromosome.</title>
        <authorList>
            <person name="Serra L."/>
            <person name="Macchietto M."/>
            <person name="Macias-Munoz A."/>
            <person name="McGill C.J."/>
            <person name="Rodriguez I.M."/>
            <person name="Rodriguez B."/>
            <person name="Murad R."/>
            <person name="Mortazavi A."/>
        </authorList>
    </citation>
    <scope>NUCLEOTIDE SEQUENCE [LARGE SCALE GENOMIC DNA]</scope>
    <source>
        <strain evidence="1 2">ALL</strain>
    </source>
</reference>
<dbReference type="EMBL" id="CM016762">
    <property type="protein sequence ID" value="TMS39261.1"/>
    <property type="molecule type" value="Genomic_DNA"/>
</dbReference>
<protein>
    <submittedName>
        <fullName evidence="1">Uncharacterized protein</fullName>
    </submittedName>
</protein>
<dbReference type="AlphaFoldDB" id="A0A4U8V0B7"/>
<accession>A0A4U8V0B7</accession>
<keyword evidence="2" id="KW-1185">Reference proteome</keyword>
<reference evidence="1 2" key="1">
    <citation type="journal article" date="2015" name="Genome Biol.">
        <title>Comparative genomics of Steinernema reveals deeply conserved gene regulatory networks.</title>
        <authorList>
            <person name="Dillman A.R."/>
            <person name="Macchietto M."/>
            <person name="Porter C.F."/>
            <person name="Rogers A."/>
            <person name="Williams B."/>
            <person name="Antoshechkin I."/>
            <person name="Lee M.M."/>
            <person name="Goodwin Z."/>
            <person name="Lu X."/>
            <person name="Lewis E.E."/>
            <person name="Goodrich-Blair H."/>
            <person name="Stock S.P."/>
            <person name="Adams B.J."/>
            <person name="Sternberg P.W."/>
            <person name="Mortazavi A."/>
        </authorList>
    </citation>
    <scope>NUCLEOTIDE SEQUENCE [LARGE SCALE GENOMIC DNA]</scope>
    <source>
        <strain evidence="1 2">ALL</strain>
    </source>
</reference>
<dbReference type="Proteomes" id="UP000298663">
    <property type="component" value="Chromosome X"/>
</dbReference>
<organism evidence="1 2">
    <name type="scientific">Steinernema carpocapsae</name>
    <name type="common">Entomopathogenic nematode</name>
    <dbReference type="NCBI Taxonomy" id="34508"/>
    <lineage>
        <taxon>Eukaryota</taxon>
        <taxon>Metazoa</taxon>
        <taxon>Ecdysozoa</taxon>
        <taxon>Nematoda</taxon>
        <taxon>Chromadorea</taxon>
        <taxon>Rhabditida</taxon>
        <taxon>Tylenchina</taxon>
        <taxon>Panagrolaimomorpha</taxon>
        <taxon>Strongyloidoidea</taxon>
        <taxon>Steinernematidae</taxon>
        <taxon>Steinernema</taxon>
    </lineage>
</organism>